<reference evidence="1 2" key="1">
    <citation type="submission" date="2018-03" db="EMBL/GenBank/DDBJ databases">
        <title>Genomic Encyclopedia of Archaeal and Bacterial Type Strains, Phase II (KMG-II): from individual species to whole genera.</title>
        <authorList>
            <person name="Goeker M."/>
        </authorList>
    </citation>
    <scope>NUCLEOTIDE SEQUENCE [LARGE SCALE GENOMIC DNA]</scope>
    <source>
        <strain evidence="1 2">DSM 24859</strain>
    </source>
</reference>
<dbReference type="Proteomes" id="UP000240971">
    <property type="component" value="Unassembled WGS sequence"/>
</dbReference>
<evidence type="ECO:0000313" key="2">
    <source>
        <dbReference type="Proteomes" id="UP000240971"/>
    </source>
</evidence>
<protein>
    <submittedName>
        <fullName evidence="1">Uncharacterized protein</fullName>
    </submittedName>
</protein>
<organism evidence="1 2">
    <name type="scientific">Chitinophaga niastensis</name>
    <dbReference type="NCBI Taxonomy" id="536980"/>
    <lineage>
        <taxon>Bacteria</taxon>
        <taxon>Pseudomonadati</taxon>
        <taxon>Bacteroidota</taxon>
        <taxon>Chitinophagia</taxon>
        <taxon>Chitinophagales</taxon>
        <taxon>Chitinophagaceae</taxon>
        <taxon>Chitinophaga</taxon>
    </lineage>
</organism>
<comment type="caution">
    <text evidence="1">The sequence shown here is derived from an EMBL/GenBank/DDBJ whole genome shotgun (WGS) entry which is preliminary data.</text>
</comment>
<accession>A0A2P8HTE2</accession>
<sequence>MALMKDSLFKLGYFAPILLFILFSGMKVSGKEYDYQYDFFCNFQRGGCNAEYVFAIF</sequence>
<gene>
    <name evidence="1" type="ORF">CLV51_101787</name>
</gene>
<proteinExistence type="predicted"/>
<evidence type="ECO:0000313" key="1">
    <source>
        <dbReference type="EMBL" id="PSL49455.1"/>
    </source>
</evidence>
<dbReference type="AlphaFoldDB" id="A0A2P8HTE2"/>
<dbReference type="EMBL" id="PYAW01000001">
    <property type="protein sequence ID" value="PSL49455.1"/>
    <property type="molecule type" value="Genomic_DNA"/>
</dbReference>
<keyword evidence="2" id="KW-1185">Reference proteome</keyword>
<name>A0A2P8HTE2_CHINA</name>